<dbReference type="Proteomes" id="UP000039865">
    <property type="component" value="Unassembled WGS sequence"/>
</dbReference>
<evidence type="ECO:0000313" key="3">
    <source>
        <dbReference type="Proteomes" id="UP000039865"/>
    </source>
</evidence>
<accession>A0A078ALU3</accession>
<reference evidence="2 3" key="1">
    <citation type="submission" date="2014-06" db="EMBL/GenBank/DDBJ databases">
        <authorList>
            <person name="Swart Estienne"/>
        </authorList>
    </citation>
    <scope>NUCLEOTIDE SEQUENCE [LARGE SCALE GENOMIC DNA]</scope>
    <source>
        <strain evidence="2 3">130c</strain>
    </source>
</reference>
<keyword evidence="3" id="KW-1185">Reference proteome</keyword>
<keyword evidence="1" id="KW-1133">Transmembrane helix</keyword>
<dbReference type="EMBL" id="CCKQ01011625">
    <property type="protein sequence ID" value="CDW83194.1"/>
    <property type="molecule type" value="Genomic_DNA"/>
</dbReference>
<evidence type="ECO:0000256" key="1">
    <source>
        <dbReference type="SAM" id="Phobius"/>
    </source>
</evidence>
<evidence type="ECO:0000313" key="2">
    <source>
        <dbReference type="EMBL" id="CDW83194.1"/>
    </source>
</evidence>
<proteinExistence type="predicted"/>
<name>A0A078ALU3_STYLE</name>
<evidence type="ECO:0008006" key="4">
    <source>
        <dbReference type="Google" id="ProtNLM"/>
    </source>
</evidence>
<feature type="transmembrane region" description="Helical" evidence="1">
    <location>
        <begin position="30"/>
        <end position="50"/>
    </location>
</feature>
<sequence length="161" mass="18892">MQSNAVHHHQLVQLVYPMSQPTIWIRAFDFYFLGLNLLVLLIQAFFMIAILKFDVLFTILFCIFWCICPLYNFLFLLSSETYKYNLLLSNYWVMWFVGICQLGLILISWQLFVGDFAQYLGLPLSPATVTIAILLQFCYFTNAVLFVLYGYFLSKDMQLRG</sequence>
<organism evidence="2 3">
    <name type="scientific">Stylonychia lemnae</name>
    <name type="common">Ciliate</name>
    <dbReference type="NCBI Taxonomy" id="5949"/>
    <lineage>
        <taxon>Eukaryota</taxon>
        <taxon>Sar</taxon>
        <taxon>Alveolata</taxon>
        <taxon>Ciliophora</taxon>
        <taxon>Intramacronucleata</taxon>
        <taxon>Spirotrichea</taxon>
        <taxon>Stichotrichia</taxon>
        <taxon>Sporadotrichida</taxon>
        <taxon>Oxytrichidae</taxon>
        <taxon>Stylonychinae</taxon>
        <taxon>Stylonychia</taxon>
    </lineage>
</organism>
<keyword evidence="1" id="KW-0812">Transmembrane</keyword>
<dbReference type="InParanoid" id="A0A078ALU3"/>
<dbReference type="AlphaFoldDB" id="A0A078ALU3"/>
<protein>
    <recommendedName>
        <fullName evidence="4">Transmembrane protein</fullName>
    </recommendedName>
</protein>
<feature type="transmembrane region" description="Helical" evidence="1">
    <location>
        <begin position="56"/>
        <end position="77"/>
    </location>
</feature>
<feature type="transmembrane region" description="Helical" evidence="1">
    <location>
        <begin position="89"/>
        <end position="109"/>
    </location>
</feature>
<keyword evidence="1" id="KW-0472">Membrane</keyword>
<gene>
    <name evidence="2" type="primary">Contig965.g1057</name>
    <name evidence="2" type="ORF">STYLEM_12236</name>
</gene>
<feature type="transmembrane region" description="Helical" evidence="1">
    <location>
        <begin position="129"/>
        <end position="152"/>
    </location>
</feature>